<evidence type="ECO:0000256" key="6">
    <source>
        <dbReference type="SAM" id="Coils"/>
    </source>
</evidence>
<dbReference type="Pfam" id="PF03343">
    <property type="entry name" value="SART-1"/>
    <property type="match status" value="1"/>
</dbReference>
<evidence type="ECO:0000313" key="9">
    <source>
        <dbReference type="Proteomes" id="UP000272942"/>
    </source>
</evidence>
<evidence type="ECO:0000313" key="8">
    <source>
        <dbReference type="EMBL" id="VDP94893.1"/>
    </source>
</evidence>
<feature type="compositionally biased region" description="Polar residues" evidence="7">
    <location>
        <begin position="59"/>
        <end position="74"/>
    </location>
</feature>
<dbReference type="InterPro" id="IPR005011">
    <property type="entry name" value="SNU66/SART1"/>
</dbReference>
<gene>
    <name evidence="8" type="ORF">ECPE_LOCUS17591</name>
</gene>
<evidence type="ECO:0000313" key="10">
    <source>
        <dbReference type="WBParaSite" id="ECPE_0001763601-mRNA-1"/>
    </source>
</evidence>
<reference evidence="10" key="1">
    <citation type="submission" date="2016-06" db="UniProtKB">
        <authorList>
            <consortium name="WormBaseParasite"/>
        </authorList>
    </citation>
    <scope>IDENTIFICATION</scope>
</reference>
<evidence type="ECO:0000256" key="5">
    <source>
        <dbReference type="ARBA" id="ARBA00023242"/>
    </source>
</evidence>
<dbReference type="InterPro" id="IPR045347">
    <property type="entry name" value="HIND"/>
</dbReference>
<evidence type="ECO:0000256" key="1">
    <source>
        <dbReference type="ARBA" id="ARBA00004123"/>
    </source>
</evidence>
<proteinExistence type="inferred from homology"/>
<organism evidence="10">
    <name type="scientific">Echinostoma caproni</name>
    <dbReference type="NCBI Taxonomy" id="27848"/>
    <lineage>
        <taxon>Eukaryota</taxon>
        <taxon>Metazoa</taxon>
        <taxon>Spiralia</taxon>
        <taxon>Lophotrochozoa</taxon>
        <taxon>Platyhelminthes</taxon>
        <taxon>Trematoda</taxon>
        <taxon>Digenea</taxon>
        <taxon>Plagiorchiida</taxon>
        <taxon>Echinostomata</taxon>
        <taxon>Echinostomatoidea</taxon>
        <taxon>Echinostomatidae</taxon>
        <taxon>Echinostoma</taxon>
    </lineage>
</organism>
<evidence type="ECO:0000256" key="4">
    <source>
        <dbReference type="ARBA" id="ARBA00023187"/>
    </source>
</evidence>
<keyword evidence="3" id="KW-0507">mRNA processing</keyword>
<accession>A0A183BEF6</accession>
<keyword evidence="6" id="KW-0175">Coiled coil</keyword>
<dbReference type="Pfam" id="PF19252">
    <property type="entry name" value="HIND"/>
    <property type="match status" value="1"/>
</dbReference>
<dbReference type="AlphaFoldDB" id="A0A183BEF6"/>
<keyword evidence="5" id="KW-0539">Nucleus</keyword>
<dbReference type="Proteomes" id="UP000272942">
    <property type="component" value="Unassembled WGS sequence"/>
</dbReference>
<dbReference type="GO" id="GO:0045292">
    <property type="term" value="P:mRNA cis splicing, via spliceosome"/>
    <property type="evidence" value="ECO:0007669"/>
    <property type="project" value="TreeGrafter"/>
</dbReference>
<dbReference type="OrthoDB" id="5583at2759"/>
<evidence type="ECO:0000256" key="3">
    <source>
        <dbReference type="ARBA" id="ARBA00022664"/>
    </source>
</evidence>
<feature type="compositionally biased region" description="Basic and acidic residues" evidence="7">
    <location>
        <begin position="1"/>
        <end position="11"/>
    </location>
</feature>
<comment type="subcellular location">
    <subcellularLocation>
        <location evidence="1">Nucleus</location>
    </subcellularLocation>
</comment>
<feature type="coiled-coil region" evidence="6">
    <location>
        <begin position="162"/>
        <end position="189"/>
    </location>
</feature>
<feature type="region of interest" description="Disordered" evidence="7">
    <location>
        <begin position="1"/>
        <end position="74"/>
    </location>
</feature>
<evidence type="ECO:0000256" key="2">
    <source>
        <dbReference type="ARBA" id="ARBA00006076"/>
    </source>
</evidence>
<protein>
    <submittedName>
        <fullName evidence="10">Hepatocellular carcinoma-associated antigen 59-domain-containing protein</fullName>
    </submittedName>
</protein>
<dbReference type="EMBL" id="UZAN01070167">
    <property type="protein sequence ID" value="VDP94893.1"/>
    <property type="molecule type" value="Genomic_DNA"/>
</dbReference>
<dbReference type="PANTHER" id="PTHR14152">
    <property type="entry name" value="SQUAMOUS CELL CARCINOMA ANTIGEN RECOGNISED BY CYTOTOXIC T LYMPHOCYTES"/>
    <property type="match status" value="1"/>
</dbReference>
<dbReference type="GO" id="GO:0046540">
    <property type="term" value="C:U4/U6 x U5 tri-snRNP complex"/>
    <property type="evidence" value="ECO:0007669"/>
    <property type="project" value="InterPro"/>
</dbReference>
<reference evidence="8 9" key="2">
    <citation type="submission" date="2018-11" db="EMBL/GenBank/DDBJ databases">
        <authorList>
            <consortium name="Pathogen Informatics"/>
        </authorList>
    </citation>
    <scope>NUCLEOTIDE SEQUENCE [LARGE SCALE GENOMIC DNA]</scope>
    <source>
        <strain evidence="8 9">Egypt</strain>
    </source>
</reference>
<comment type="similarity">
    <text evidence="2">Belongs to the SNU66/SART1 family.</text>
</comment>
<keyword evidence="9" id="KW-1185">Reference proteome</keyword>
<dbReference type="GO" id="GO:0000481">
    <property type="term" value="P:maturation of 5S rRNA"/>
    <property type="evidence" value="ECO:0007669"/>
    <property type="project" value="TreeGrafter"/>
</dbReference>
<dbReference type="PANTHER" id="PTHR14152:SF5">
    <property type="entry name" value="U4_U6.U5 TRI-SNRNP-ASSOCIATED PROTEIN 1"/>
    <property type="match status" value="1"/>
</dbReference>
<dbReference type="WBParaSite" id="ECPE_0001763601-mRNA-1">
    <property type="protein sequence ID" value="ECPE_0001763601-mRNA-1"/>
    <property type="gene ID" value="ECPE_0001763601"/>
</dbReference>
<name>A0A183BEF6_9TREM</name>
<sequence>MPEKSSHSTDPKRRHRRTREHARSPFDEDDFRSEKKRSRRHADTDDAQDSGGKFGPNMYSLQVSDPIPQSGSDISLSVKETNALRAKLGLAPLETEETQPSEDRIVDNQSENYVHAPAKDLKKARETDAIKDRLSIHKEKRALYDKYANSRLYEPEEKDISVVSWLDKLREKERIKKQAQERAKVLTEMDEQFEVPQTDVSSHRGQPNVVYRSDDLSGLKVEHKVDRFVEGKSIILTLKDKGMLLSA</sequence>
<keyword evidence="4" id="KW-0508">mRNA splicing</keyword>
<evidence type="ECO:0000256" key="7">
    <source>
        <dbReference type="SAM" id="MobiDB-lite"/>
    </source>
</evidence>